<dbReference type="AlphaFoldDB" id="A0A7K3SA82"/>
<dbReference type="Proteomes" id="UP000469670">
    <property type="component" value="Unassembled WGS sequence"/>
</dbReference>
<sequence length="319" mass="33804">MNTPAKPTDTAPAPGGTADTGPDTPLLVAEMVAQQMRTTTTAIYRYITYISLWVLLLCSATFAAVQVWALRNYLPDALPSPAAWALPIALQVLVLAAELILLSSAVTRSWAVQATAGAVMAIGYGAEITAHLHEGERDLLTTTFVVMSALLALCWTLLALALRAGITDADAIVTKARAPHTPQPAPAPEPPLAPAAPAVELEAAPAATEPAPVESAPEVEAEPTYAPEPDPVLWEMPQTVDTAPDLHDTPADTAADTDTPEPGSPLSDVEMDAVVHMIATETNPPRSYREMEARYRELGYVGAAGRLRESWHRVTQPVS</sequence>
<organism evidence="3 4">
    <name type="scientific">Streptomyces parvus</name>
    <dbReference type="NCBI Taxonomy" id="66428"/>
    <lineage>
        <taxon>Bacteria</taxon>
        <taxon>Bacillati</taxon>
        <taxon>Actinomycetota</taxon>
        <taxon>Actinomycetes</taxon>
        <taxon>Kitasatosporales</taxon>
        <taxon>Streptomycetaceae</taxon>
        <taxon>Streptomyces</taxon>
    </lineage>
</organism>
<evidence type="ECO:0008006" key="5">
    <source>
        <dbReference type="Google" id="ProtNLM"/>
    </source>
</evidence>
<feature type="transmembrane region" description="Helical" evidence="2">
    <location>
        <begin position="82"/>
        <end position="102"/>
    </location>
</feature>
<accession>A0A7K3SA82</accession>
<proteinExistence type="predicted"/>
<name>A0A7K3SA82_9ACTN</name>
<evidence type="ECO:0000256" key="2">
    <source>
        <dbReference type="SAM" id="Phobius"/>
    </source>
</evidence>
<evidence type="ECO:0000256" key="1">
    <source>
        <dbReference type="SAM" id="MobiDB-lite"/>
    </source>
</evidence>
<reference evidence="3 4" key="1">
    <citation type="submission" date="2020-01" db="EMBL/GenBank/DDBJ databases">
        <title>Insect and environment-associated Actinomycetes.</title>
        <authorList>
            <person name="Currrie C."/>
            <person name="Chevrette M."/>
            <person name="Carlson C."/>
            <person name="Stubbendieck R."/>
            <person name="Wendt-Pienkowski E."/>
        </authorList>
    </citation>
    <scope>NUCLEOTIDE SEQUENCE [LARGE SCALE GENOMIC DNA]</scope>
    <source>
        <strain evidence="3 4">SID7590</strain>
    </source>
</reference>
<feature type="region of interest" description="Disordered" evidence="1">
    <location>
        <begin position="241"/>
        <end position="267"/>
    </location>
</feature>
<feature type="compositionally biased region" description="Low complexity" evidence="1">
    <location>
        <begin position="251"/>
        <end position="261"/>
    </location>
</feature>
<protein>
    <recommendedName>
        <fullName evidence="5">DUF2637 domain-containing protein</fullName>
    </recommendedName>
</protein>
<evidence type="ECO:0000313" key="4">
    <source>
        <dbReference type="Proteomes" id="UP000469670"/>
    </source>
</evidence>
<dbReference type="RefSeq" id="WP_164209040.1">
    <property type="nucleotide sequence ID" value="NZ_JAAGMP010001805.1"/>
</dbReference>
<keyword evidence="2" id="KW-0812">Transmembrane</keyword>
<feature type="region of interest" description="Disordered" evidence="1">
    <location>
        <begin position="1"/>
        <end position="22"/>
    </location>
</feature>
<feature type="transmembrane region" description="Helical" evidence="2">
    <location>
        <begin position="46"/>
        <end position="70"/>
    </location>
</feature>
<gene>
    <name evidence="3" type="ORF">G3I50_40195</name>
</gene>
<feature type="transmembrane region" description="Helical" evidence="2">
    <location>
        <begin position="139"/>
        <end position="162"/>
    </location>
</feature>
<keyword evidence="2" id="KW-0472">Membrane</keyword>
<feature type="region of interest" description="Disordered" evidence="1">
    <location>
        <begin position="203"/>
        <end position="227"/>
    </location>
</feature>
<feature type="compositionally biased region" description="Low complexity" evidence="1">
    <location>
        <begin position="203"/>
        <end position="224"/>
    </location>
</feature>
<dbReference type="EMBL" id="JAAGMP010001805">
    <property type="protein sequence ID" value="NEC24428.1"/>
    <property type="molecule type" value="Genomic_DNA"/>
</dbReference>
<comment type="caution">
    <text evidence="3">The sequence shown here is derived from an EMBL/GenBank/DDBJ whole genome shotgun (WGS) entry which is preliminary data.</text>
</comment>
<evidence type="ECO:0000313" key="3">
    <source>
        <dbReference type="EMBL" id="NEC24428.1"/>
    </source>
</evidence>
<keyword evidence="2" id="KW-1133">Transmembrane helix</keyword>
<feature type="transmembrane region" description="Helical" evidence="2">
    <location>
        <begin position="114"/>
        <end position="133"/>
    </location>
</feature>